<keyword evidence="1" id="KW-0812">Transmembrane</keyword>
<feature type="transmembrane region" description="Helical" evidence="1">
    <location>
        <begin position="50"/>
        <end position="72"/>
    </location>
</feature>
<sequence length="86" mass="9365">MLTGPTPIKGVRYNVQVLLNGWVLSALMWCIGSGLKSVPAGIFDGWINRVGVYFVYAGWGGGLVSLVVFLLLMGKYLHARRLGKVL</sequence>
<keyword evidence="1" id="KW-1133">Transmembrane helix</keyword>
<evidence type="ECO:0000256" key="1">
    <source>
        <dbReference type="SAM" id="Phobius"/>
    </source>
</evidence>
<dbReference type="Proteomes" id="UP000375525">
    <property type="component" value="Unassembled WGS sequence"/>
</dbReference>
<organism evidence="2 3">
    <name type="scientific">Pseudomonas fluorescens</name>
    <dbReference type="NCBI Taxonomy" id="294"/>
    <lineage>
        <taxon>Bacteria</taxon>
        <taxon>Pseudomonadati</taxon>
        <taxon>Pseudomonadota</taxon>
        <taxon>Gammaproteobacteria</taxon>
        <taxon>Pseudomonadales</taxon>
        <taxon>Pseudomonadaceae</taxon>
        <taxon>Pseudomonas</taxon>
    </lineage>
</organism>
<evidence type="ECO:0000313" key="2">
    <source>
        <dbReference type="EMBL" id="VVP30525.1"/>
    </source>
</evidence>
<proteinExistence type="predicted"/>
<protein>
    <submittedName>
        <fullName evidence="2">Uncharacterized protein</fullName>
    </submittedName>
</protein>
<name>A0A5E7N082_PSEFL</name>
<evidence type="ECO:0000313" key="3">
    <source>
        <dbReference type="Proteomes" id="UP000375525"/>
    </source>
</evidence>
<gene>
    <name evidence="2" type="ORF">PS880_04313</name>
</gene>
<keyword evidence="1" id="KW-0472">Membrane</keyword>
<feature type="transmembrane region" description="Helical" evidence="1">
    <location>
        <begin position="17"/>
        <end position="38"/>
    </location>
</feature>
<accession>A0A5E7N082</accession>
<reference evidence="2 3" key="1">
    <citation type="submission" date="2019-09" db="EMBL/GenBank/DDBJ databases">
        <authorList>
            <person name="Chandra G."/>
            <person name="Truman W A."/>
        </authorList>
    </citation>
    <scope>NUCLEOTIDE SEQUENCE [LARGE SCALE GENOMIC DNA]</scope>
    <source>
        <strain evidence="2">PS880</strain>
    </source>
</reference>
<dbReference type="EMBL" id="CABVIH010000023">
    <property type="protein sequence ID" value="VVP30525.1"/>
    <property type="molecule type" value="Genomic_DNA"/>
</dbReference>
<dbReference type="AlphaFoldDB" id="A0A5E7N082"/>